<gene>
    <name evidence="1" type="ORF">RQC66_33155</name>
</gene>
<comment type="caution">
    <text evidence="1">The sequence shown here is derived from an EMBL/GenBank/DDBJ whole genome shotgun (WGS) entry which is preliminary data.</text>
</comment>
<evidence type="ECO:0008006" key="3">
    <source>
        <dbReference type="Google" id="ProtNLM"/>
    </source>
</evidence>
<accession>A0ABU3M2C1</accession>
<keyword evidence="2" id="KW-1185">Reference proteome</keyword>
<dbReference type="RefSeq" id="WP_314205725.1">
    <property type="nucleotide sequence ID" value="NZ_JAVTLL010000027.1"/>
</dbReference>
<dbReference type="Proteomes" id="UP001257948">
    <property type="component" value="Unassembled WGS sequence"/>
</dbReference>
<name>A0ABU3M2C1_9ACTN</name>
<evidence type="ECO:0000313" key="2">
    <source>
        <dbReference type="Proteomes" id="UP001257948"/>
    </source>
</evidence>
<reference evidence="2" key="1">
    <citation type="submission" date="2023-07" db="EMBL/GenBank/DDBJ databases">
        <title>Draft genome sequence of the endophytic actinobacterium Streptomyces justiciae WPN32, a potential antibiotic producer.</title>
        <authorList>
            <person name="Yasawong M."/>
            <person name="Pana W."/>
            <person name="Ganta P."/>
            <person name="Santapan N."/>
            <person name="Songngamsuk T."/>
            <person name="Phatcharaharikarn M."/>
            <person name="Kerdtoob S."/>
            <person name="Nantapong N."/>
        </authorList>
    </citation>
    <scope>NUCLEOTIDE SEQUENCE [LARGE SCALE GENOMIC DNA]</scope>
    <source>
        <strain evidence="2">WPN32</strain>
    </source>
</reference>
<sequence length="427" mass="44987">MTPVESVSLAAGAGKAAVHLPDSLFPLDGFTSVHDPLYVRVLVLDDGTTRIALTVIDQTSVFDEQVTRTQEIVQRACAVAPSNCLVVASHTFSAPHVLPPDRAPRAEREKNTRLSRAVDDAVARAAAEALRTLRPARIGSGLGSCRVAVQRDVPTPHGWWLGADDAGPTDDGVRVIRIDGPEDHPVAVLVNYGVQPSVMNGSTTREGGRQVTADLAGVATARIEERYGGGTVALFLVGAAGDQAPYLTAVRTAVGDDGTLLRTDAHEDGNVLARMLGERLGDEAARVAEGVRTAAPAAPLRVVHGRVEVPAQVPPAGLHTLRPSRRYAFIPDGTTDVPLVVARLCDCVLVGVQAELNARTGTALRSASPFPATCVVTMVNGAAKYMADSDSYDRITYGAMNSRYGKGAAESVVARIVEALHDIHDSR</sequence>
<organism evidence="1 2">
    <name type="scientific">Streptomyces justiciae</name>
    <dbReference type="NCBI Taxonomy" id="2780140"/>
    <lineage>
        <taxon>Bacteria</taxon>
        <taxon>Bacillati</taxon>
        <taxon>Actinomycetota</taxon>
        <taxon>Actinomycetes</taxon>
        <taxon>Kitasatosporales</taxon>
        <taxon>Streptomycetaceae</taxon>
        <taxon>Streptomyces</taxon>
    </lineage>
</organism>
<protein>
    <recommendedName>
        <fullName evidence="3">Neutral/alkaline non-lysosomal ceramidase N-terminal domain-containing protein</fullName>
    </recommendedName>
</protein>
<dbReference type="EMBL" id="JAVTLL010000027">
    <property type="protein sequence ID" value="MDT7845575.1"/>
    <property type="molecule type" value="Genomic_DNA"/>
</dbReference>
<evidence type="ECO:0000313" key="1">
    <source>
        <dbReference type="EMBL" id="MDT7845575.1"/>
    </source>
</evidence>
<proteinExistence type="predicted"/>